<dbReference type="InterPro" id="IPR013785">
    <property type="entry name" value="Aldolase_TIM"/>
</dbReference>
<dbReference type="AlphaFoldDB" id="A0A2P4ZJG6"/>
<gene>
    <name evidence="2" type="ORF">TGAM01_v206744</name>
</gene>
<dbReference type="Gene3D" id="3.20.20.70">
    <property type="entry name" value="Aldolase class I"/>
    <property type="match status" value="1"/>
</dbReference>
<dbReference type="GeneID" id="29986959"/>
<dbReference type="GO" id="GO:0008840">
    <property type="term" value="F:4-hydroxy-tetrahydrodipicolinate synthase activity"/>
    <property type="evidence" value="ECO:0007669"/>
    <property type="project" value="TreeGrafter"/>
</dbReference>
<dbReference type="STRING" id="398673.A0A2P4ZJG6"/>
<evidence type="ECO:0000313" key="3">
    <source>
        <dbReference type="Proteomes" id="UP000054821"/>
    </source>
</evidence>
<proteinExistence type="predicted"/>
<evidence type="ECO:0000313" key="2">
    <source>
        <dbReference type="EMBL" id="PON24412.1"/>
    </source>
</evidence>
<organism evidence="2 3">
    <name type="scientific">Trichoderma gamsii</name>
    <dbReference type="NCBI Taxonomy" id="398673"/>
    <lineage>
        <taxon>Eukaryota</taxon>
        <taxon>Fungi</taxon>
        <taxon>Dikarya</taxon>
        <taxon>Ascomycota</taxon>
        <taxon>Pezizomycotina</taxon>
        <taxon>Sordariomycetes</taxon>
        <taxon>Hypocreomycetidae</taxon>
        <taxon>Hypocreales</taxon>
        <taxon>Hypocreaceae</taxon>
        <taxon>Trichoderma</taxon>
    </lineage>
</organism>
<keyword evidence="3" id="KW-1185">Reference proteome</keyword>
<dbReference type="Proteomes" id="UP000054821">
    <property type="component" value="Unassembled WGS sequence"/>
</dbReference>
<dbReference type="SMART" id="SM01130">
    <property type="entry name" value="DHDPS"/>
    <property type="match status" value="1"/>
</dbReference>
<sequence>MAKTLPKGLYAPLPVFFNDQDEIDYEAFAKHAKCKYIQFKSEVDSAKSSGILPAANMRKIRRHRSWSLARCFCKHGRGGTLGSLVSGTNLCPFRFFVNIKFQTPQERVKLIETLRSALDSIGLQETPIVAGVGGNSTRETIQLARDAAAAGANFALVIAPGYWAGYLKGNPAAARKFFVDVAAASPIPVVIYNFPPVAGGIDLDSDDVVEIARLAPNICGIMLSCGNVGKLARITAVLDNTSFTTLAGLIDFLLPSVVVGSAGAISPLPNIAPKFSMNLWKLTQNLETKADFTNAQFAQGLASLGEAALLKSGVPGLKSLLNKQFGYSAAPRSPLMAYGDVNGLSENEHIGDVLKLEESS</sequence>
<dbReference type="PANTHER" id="PTHR12128:SF66">
    <property type="entry name" value="4-HYDROXY-2-OXOGLUTARATE ALDOLASE, MITOCHONDRIAL"/>
    <property type="match status" value="1"/>
</dbReference>
<comment type="caution">
    <text evidence="2">The sequence shown here is derived from an EMBL/GenBank/DDBJ whole genome shotgun (WGS) entry which is preliminary data.</text>
</comment>
<keyword evidence="1" id="KW-0456">Lyase</keyword>
<evidence type="ECO:0000256" key="1">
    <source>
        <dbReference type="ARBA" id="ARBA00023239"/>
    </source>
</evidence>
<dbReference type="EMBL" id="JPDN02000023">
    <property type="protein sequence ID" value="PON24412.1"/>
    <property type="molecule type" value="Genomic_DNA"/>
</dbReference>
<dbReference type="Pfam" id="PF00701">
    <property type="entry name" value="DHDPS"/>
    <property type="match status" value="1"/>
</dbReference>
<name>A0A2P4ZJG6_9HYPO</name>
<dbReference type="SUPFAM" id="SSF51569">
    <property type="entry name" value="Aldolase"/>
    <property type="match status" value="1"/>
</dbReference>
<accession>A0A2P4ZJG6</accession>
<dbReference type="RefSeq" id="XP_024405322.1">
    <property type="nucleotide sequence ID" value="XM_024549936.1"/>
</dbReference>
<dbReference type="PANTHER" id="PTHR12128">
    <property type="entry name" value="DIHYDRODIPICOLINATE SYNTHASE"/>
    <property type="match status" value="1"/>
</dbReference>
<dbReference type="PRINTS" id="PR00146">
    <property type="entry name" value="DHPICSNTHASE"/>
</dbReference>
<protein>
    <submittedName>
        <fullName evidence="2">Dihydrodipicolinate synthase</fullName>
    </submittedName>
</protein>
<dbReference type="InterPro" id="IPR002220">
    <property type="entry name" value="DapA-like"/>
</dbReference>
<reference evidence="2 3" key="1">
    <citation type="journal article" date="2016" name="Genome Announc.">
        <title>Draft Whole-Genome Sequence of Trichoderma gamsii T6085, a Promising Biocontrol Agent of Fusarium Head Blight on Wheat.</title>
        <authorList>
            <person name="Baroncelli R."/>
            <person name="Zapparata A."/>
            <person name="Piaggeschi G."/>
            <person name="Sarrocco S."/>
            <person name="Vannacci G."/>
        </authorList>
    </citation>
    <scope>NUCLEOTIDE SEQUENCE [LARGE SCALE GENOMIC DNA]</scope>
    <source>
        <strain evidence="2 3">T6085</strain>
    </source>
</reference>
<dbReference type="CDD" id="cd00408">
    <property type="entry name" value="DHDPS-like"/>
    <property type="match status" value="1"/>
</dbReference>